<dbReference type="Gene3D" id="1.25.10.10">
    <property type="entry name" value="Leucine-rich Repeat Variant"/>
    <property type="match status" value="1"/>
</dbReference>
<organism evidence="1 2">
    <name type="scientific">Microthlaspi erraticum</name>
    <dbReference type="NCBI Taxonomy" id="1685480"/>
    <lineage>
        <taxon>Eukaryota</taxon>
        <taxon>Viridiplantae</taxon>
        <taxon>Streptophyta</taxon>
        <taxon>Embryophyta</taxon>
        <taxon>Tracheophyta</taxon>
        <taxon>Spermatophyta</taxon>
        <taxon>Magnoliopsida</taxon>
        <taxon>eudicotyledons</taxon>
        <taxon>Gunneridae</taxon>
        <taxon>Pentapetalae</taxon>
        <taxon>rosids</taxon>
        <taxon>malvids</taxon>
        <taxon>Brassicales</taxon>
        <taxon>Brassicaceae</taxon>
        <taxon>Coluteocarpeae</taxon>
        <taxon>Microthlaspi</taxon>
    </lineage>
</organism>
<sequence>MEMLPYSRHQLFSHLSSDLRKNHLMCSALLNIFPQKKSQLLSFFTSNIVELMMEDGDLEPLFTRIMSFFDQQGLEAFLTVIAGSAQLAAAGNGNVNAMLALIKSAAHRLVSLASILKGSLLLQNFISSFHHSVGDIVVEILQGRFMEFSSKAHANFFVQSCFKVARWRSCLLIALELDAHFHSLVKHPCGNYVLQALIRRYKSEKCPIPLLLLSLITNSRHTLSQDKWGKSVVYVFDA</sequence>
<evidence type="ECO:0000313" key="1">
    <source>
        <dbReference type="EMBL" id="CAA7045721.1"/>
    </source>
</evidence>
<keyword evidence="2" id="KW-1185">Reference proteome</keyword>
<evidence type="ECO:0008006" key="3">
    <source>
        <dbReference type="Google" id="ProtNLM"/>
    </source>
</evidence>
<gene>
    <name evidence="1" type="ORF">MERR_LOCUS32956</name>
</gene>
<dbReference type="Proteomes" id="UP000467841">
    <property type="component" value="Unassembled WGS sequence"/>
</dbReference>
<comment type="caution">
    <text evidence="1">The sequence shown here is derived from an EMBL/GenBank/DDBJ whole genome shotgun (WGS) entry which is preliminary data.</text>
</comment>
<reference evidence="1" key="1">
    <citation type="submission" date="2020-01" db="EMBL/GenBank/DDBJ databases">
        <authorList>
            <person name="Mishra B."/>
        </authorList>
    </citation>
    <scope>NUCLEOTIDE SEQUENCE [LARGE SCALE GENOMIC DNA]</scope>
</reference>
<protein>
    <recommendedName>
        <fullName evidence="3">PUM-HD domain-containing protein</fullName>
    </recommendedName>
</protein>
<name>A0A6D2JVB3_9BRAS</name>
<proteinExistence type="predicted"/>
<dbReference type="EMBL" id="CACVBM020001329">
    <property type="protein sequence ID" value="CAA7045721.1"/>
    <property type="molecule type" value="Genomic_DNA"/>
</dbReference>
<dbReference type="InterPro" id="IPR011989">
    <property type="entry name" value="ARM-like"/>
</dbReference>
<dbReference type="InterPro" id="IPR016024">
    <property type="entry name" value="ARM-type_fold"/>
</dbReference>
<dbReference type="SUPFAM" id="SSF48371">
    <property type="entry name" value="ARM repeat"/>
    <property type="match status" value="1"/>
</dbReference>
<dbReference type="AlphaFoldDB" id="A0A6D2JVB3"/>
<evidence type="ECO:0000313" key="2">
    <source>
        <dbReference type="Proteomes" id="UP000467841"/>
    </source>
</evidence>
<accession>A0A6D2JVB3</accession>